<keyword evidence="3" id="KW-1185">Reference proteome</keyword>
<dbReference type="Proteomes" id="UP001396334">
    <property type="component" value="Unassembled WGS sequence"/>
</dbReference>
<dbReference type="Pfam" id="PF13966">
    <property type="entry name" value="zf-RVT"/>
    <property type="match status" value="1"/>
</dbReference>
<name>A0ABR2RXA3_9ROSI</name>
<comment type="caution">
    <text evidence="2">The sequence shown here is derived from an EMBL/GenBank/DDBJ whole genome shotgun (WGS) entry which is preliminary data.</text>
</comment>
<accession>A0ABR2RXA3</accession>
<dbReference type="EMBL" id="JBBPBN010000020">
    <property type="protein sequence ID" value="KAK9017640.1"/>
    <property type="molecule type" value="Genomic_DNA"/>
</dbReference>
<evidence type="ECO:0000259" key="1">
    <source>
        <dbReference type="Pfam" id="PF13966"/>
    </source>
</evidence>
<sequence length="364" mass="42594">MVWNVGNEKDIDFWKSPWVSDIGSLVDWVLLNVVLPSDFTLLNSMVAPNWDWLWHRFEHLLPLSALLRIAAIKAPVHSALTNSLGGMPNSDRSFTVRTAYRLHMGFVDDSVDPYWKVIVQFPGSQRVKSFLWLLAHGRILTNVERHHLTSDVRCGIYGRDTKSLDHLFRFYLMASLVWRCVVWRDRWVEFCTMPFKDWLGFNLAKSNLADSNREEWPQLFAYILWLIWKHRNSLVFDSDFFRTEPILVTARRLLHEYKSASSLSVGHGIHYRSHGTPRVEERWTCPVEGLHHAWSMNLRRVWNEVDNANVDWEVRFSHVRREANTVVNCLAKYGFTVDRGGQLFSHPPDFALNVFLDDCRLLSV</sequence>
<organism evidence="2 3">
    <name type="scientific">Hibiscus sabdariffa</name>
    <name type="common">roselle</name>
    <dbReference type="NCBI Taxonomy" id="183260"/>
    <lineage>
        <taxon>Eukaryota</taxon>
        <taxon>Viridiplantae</taxon>
        <taxon>Streptophyta</taxon>
        <taxon>Embryophyta</taxon>
        <taxon>Tracheophyta</taxon>
        <taxon>Spermatophyta</taxon>
        <taxon>Magnoliopsida</taxon>
        <taxon>eudicotyledons</taxon>
        <taxon>Gunneridae</taxon>
        <taxon>Pentapetalae</taxon>
        <taxon>rosids</taxon>
        <taxon>malvids</taxon>
        <taxon>Malvales</taxon>
        <taxon>Malvaceae</taxon>
        <taxon>Malvoideae</taxon>
        <taxon>Hibiscus</taxon>
    </lineage>
</organism>
<feature type="domain" description="Reverse transcriptase zinc-binding" evidence="1">
    <location>
        <begin position="94"/>
        <end position="178"/>
    </location>
</feature>
<gene>
    <name evidence="2" type="ORF">V6N11_080116</name>
</gene>
<reference evidence="2 3" key="1">
    <citation type="journal article" date="2024" name="G3 (Bethesda)">
        <title>Genome assembly of Hibiscus sabdariffa L. provides insights into metabolisms of medicinal natural products.</title>
        <authorList>
            <person name="Kim T."/>
        </authorList>
    </citation>
    <scope>NUCLEOTIDE SEQUENCE [LARGE SCALE GENOMIC DNA]</scope>
    <source>
        <strain evidence="2">TK-2024</strain>
        <tissue evidence="2">Old leaves</tissue>
    </source>
</reference>
<evidence type="ECO:0000313" key="3">
    <source>
        <dbReference type="Proteomes" id="UP001396334"/>
    </source>
</evidence>
<dbReference type="InterPro" id="IPR026960">
    <property type="entry name" value="RVT-Znf"/>
</dbReference>
<protein>
    <recommendedName>
        <fullName evidence="1">Reverse transcriptase zinc-binding domain-containing protein</fullName>
    </recommendedName>
</protein>
<evidence type="ECO:0000313" key="2">
    <source>
        <dbReference type="EMBL" id="KAK9017640.1"/>
    </source>
</evidence>
<proteinExistence type="predicted"/>